<feature type="domain" description="3-octaprenyl-4-hydroxybenzoate carboxy-lyase-like Rift-related" evidence="11">
    <location>
        <begin position="87"/>
        <end position="274"/>
    </location>
</feature>
<dbReference type="Pfam" id="PF01977">
    <property type="entry name" value="UbiD"/>
    <property type="match status" value="1"/>
</dbReference>
<evidence type="ECO:0000256" key="8">
    <source>
        <dbReference type="ARBA" id="ARBA00049727"/>
    </source>
</evidence>
<comment type="catalytic activity">
    <reaction evidence="6">
        <text>(2E)-3-methyl-5-phosphooxypent-2-enoate + H(+) = isopentenyl phosphate + CO2</text>
        <dbReference type="Rhea" id="RHEA:78971"/>
        <dbReference type="ChEBI" id="CHEBI:15378"/>
        <dbReference type="ChEBI" id="CHEBI:16526"/>
        <dbReference type="ChEBI" id="CHEBI:65078"/>
        <dbReference type="ChEBI" id="CHEBI:229665"/>
        <dbReference type="EC" id="4.1.1.126"/>
    </reaction>
    <physiologicalReaction direction="left-to-right" evidence="6">
        <dbReference type="Rhea" id="RHEA:78972"/>
    </physiologicalReaction>
</comment>
<comment type="similarity">
    <text evidence="2">Belongs to the UbiD family.</text>
</comment>
<dbReference type="RefSeq" id="WP_011696123.1">
    <property type="nucleotide sequence ID" value="NC_008553.1"/>
</dbReference>
<evidence type="ECO:0000256" key="4">
    <source>
        <dbReference type="ARBA" id="ARBA00022793"/>
    </source>
</evidence>
<comment type="pathway">
    <text evidence="1">Isoprenoid biosynthesis; isopentenyl diphosphate biosynthesis via mevalonate pathway.</text>
</comment>
<dbReference type="InterPro" id="IPR049383">
    <property type="entry name" value="UbiD-like_N"/>
</dbReference>
<name>A0B7Q4_METTP</name>
<evidence type="ECO:0000313" key="14">
    <source>
        <dbReference type="EMBL" id="ABK14728.1"/>
    </source>
</evidence>
<dbReference type="InterPro" id="IPR049381">
    <property type="entry name" value="UbiD-like_C"/>
</dbReference>
<dbReference type="HOGENOM" id="CLU_023348_5_1_2"/>
<dbReference type="SUPFAM" id="SSF50475">
    <property type="entry name" value="FMN-binding split barrel"/>
    <property type="match status" value="1"/>
</dbReference>
<evidence type="ECO:0000256" key="2">
    <source>
        <dbReference type="ARBA" id="ARBA00010021"/>
    </source>
</evidence>
<evidence type="ECO:0000256" key="5">
    <source>
        <dbReference type="ARBA" id="ARBA00023229"/>
    </source>
</evidence>
<evidence type="ECO:0000256" key="1">
    <source>
        <dbReference type="ARBA" id="ARBA00005092"/>
    </source>
</evidence>
<evidence type="ECO:0000313" key="15">
    <source>
        <dbReference type="Proteomes" id="UP000000674"/>
    </source>
</evidence>
<dbReference type="PANTHER" id="PTHR30108">
    <property type="entry name" value="3-OCTAPRENYL-4-HYDROXYBENZOATE CARBOXY-LYASE-RELATED"/>
    <property type="match status" value="1"/>
</dbReference>
<keyword evidence="5" id="KW-0414">Isoprene biosynthesis</keyword>
<evidence type="ECO:0000256" key="6">
    <source>
        <dbReference type="ARBA" id="ARBA00049054"/>
    </source>
</evidence>
<dbReference type="Proteomes" id="UP000000674">
    <property type="component" value="Chromosome"/>
</dbReference>
<gene>
    <name evidence="14" type="ordered locus">Mthe_0940</name>
</gene>
<evidence type="ECO:0000259" key="12">
    <source>
        <dbReference type="Pfam" id="PF20695"/>
    </source>
</evidence>
<dbReference type="GeneID" id="4463333"/>
<comment type="cofactor">
    <cofactor evidence="10">
        <name>prenylated FMN</name>
        <dbReference type="ChEBI" id="CHEBI:87746"/>
    </cofactor>
</comment>
<protein>
    <recommendedName>
        <fullName evidence="9">Anhydromevalonate phosphate decarboxylase</fullName>
        <ecNumber evidence="8">4.1.1.126</ecNumber>
    </recommendedName>
</protein>
<comment type="function">
    <text evidence="7">Catalyzes the conversion of trans-anhydromevalonate 5-phosphate (tAHMP) into isopentenyl phosphate. Involved in the archaeal mevalonate (MVA) pathway, which provides fundamental precursors for isoprenoid biosynthesis, such as isopentenyl diphosphate (IPP) and dimethylallyl diphosphate (DMAPP).</text>
</comment>
<proteinExistence type="inferred from homology"/>
<organism evidence="14 15">
    <name type="scientific">Methanothrix thermoacetophila (strain DSM 6194 / JCM 14653 / NBRC 101360 / PT)</name>
    <name type="common">Methanosaeta thermophila</name>
    <dbReference type="NCBI Taxonomy" id="349307"/>
    <lineage>
        <taxon>Archaea</taxon>
        <taxon>Methanobacteriati</taxon>
        <taxon>Methanobacteriota</taxon>
        <taxon>Stenosarchaea group</taxon>
        <taxon>Methanomicrobia</taxon>
        <taxon>Methanotrichales</taxon>
        <taxon>Methanotrichaceae</taxon>
        <taxon>Methanothrix</taxon>
    </lineage>
</organism>
<dbReference type="NCBIfam" id="TIGR00148">
    <property type="entry name" value="UbiD family decarboxylase"/>
    <property type="match status" value="1"/>
</dbReference>
<dbReference type="Pfam" id="PF20695">
    <property type="entry name" value="UbiD_N"/>
    <property type="match status" value="1"/>
</dbReference>
<dbReference type="GO" id="GO:0016831">
    <property type="term" value="F:carboxy-lyase activity"/>
    <property type="evidence" value="ECO:0007669"/>
    <property type="project" value="UniProtKB-KW"/>
</dbReference>
<dbReference type="Pfam" id="PF20696">
    <property type="entry name" value="UbiD_C"/>
    <property type="match status" value="1"/>
</dbReference>
<keyword evidence="3" id="KW-0288">FMN</keyword>
<accession>A0B7Q4</accession>
<keyword evidence="15" id="KW-1185">Reference proteome</keyword>
<feature type="domain" description="3-octaprenyl-4-hydroxybenzoate carboxy-lyase-like N-terminal" evidence="12">
    <location>
        <begin position="7"/>
        <end position="76"/>
    </location>
</feature>
<dbReference type="InterPro" id="IPR048304">
    <property type="entry name" value="UbiD_Rift_dom"/>
</dbReference>
<evidence type="ECO:0000256" key="9">
    <source>
        <dbReference type="ARBA" id="ARBA00049754"/>
    </source>
</evidence>
<sequence length="417" mass="46852">MSFRSFLEDLRADGVLEETHEHVSTEYELAMRATGRGPMLFHNADGHVCCINILGSRELLARALRMDARNLARDLSAVGFDGHVREVDSSQFQENILEPDLMRLPVLRHFRGDGGRYITSGIVVSRLDDRINACVHRLMVLDRNRLAARLVPGRHTHQMYSRAIETGRRLPVAIAIGVDPVVLIAASTRVPENKEFEYASALRGDVVEVVTLENGVPVPHAEIVLEGYLTEKRAPEGPFVDITGTMDIVREEPVIEITRIMMRDDAIYHALLPAGGEHRMLMGVPYEPLIYREASKVVRVRNVLLTEGGCTYFHAVVQIEKQEEEDGLKAIQAAMAAHGSLKHVLVVDTDIDIHDPRELEYAIATRVRGDQDIYMYPNVRGSTLDPRSVDGMTTKVGVDATAKLDRLWKFRRVVRPW</sequence>
<dbReference type="STRING" id="349307.Mthe_0940"/>
<dbReference type="OrthoDB" id="8480at2157"/>
<evidence type="ECO:0000256" key="10">
    <source>
        <dbReference type="ARBA" id="ARBA00049936"/>
    </source>
</evidence>
<reference evidence="14 15" key="1">
    <citation type="submission" date="2006-10" db="EMBL/GenBank/DDBJ databases">
        <title>Complete sequence of Methanosaeta thermophila PT.</title>
        <authorList>
            <consortium name="US DOE Joint Genome Institute"/>
            <person name="Copeland A."/>
            <person name="Lucas S."/>
            <person name="Lapidus A."/>
            <person name="Barry K."/>
            <person name="Detter J.C."/>
            <person name="Glavina del Rio T."/>
            <person name="Hammon N."/>
            <person name="Israni S."/>
            <person name="Pitluck S."/>
            <person name="Chain P."/>
            <person name="Malfatti S."/>
            <person name="Shin M."/>
            <person name="Vergez L."/>
            <person name="Schmutz J."/>
            <person name="Larimer F."/>
            <person name="Land M."/>
            <person name="Hauser L."/>
            <person name="Kyrpides N."/>
            <person name="Kim E."/>
            <person name="Smith K.S."/>
            <person name="Ingram-Smith C."/>
            <person name="Richardson P."/>
        </authorList>
    </citation>
    <scope>NUCLEOTIDE SEQUENCE [LARGE SCALE GENOMIC DNA]</scope>
    <source>
        <strain evidence="15">DSM 6194 / JCM 14653 / NBRC 101360 / PT</strain>
    </source>
</reference>
<dbReference type="InterPro" id="IPR002830">
    <property type="entry name" value="UbiD"/>
</dbReference>
<dbReference type="PANTHER" id="PTHR30108:SF21">
    <property type="entry name" value="4-HYDROXYBENZOATE DECARBOXYLASE"/>
    <property type="match status" value="1"/>
</dbReference>
<evidence type="ECO:0000259" key="11">
    <source>
        <dbReference type="Pfam" id="PF01977"/>
    </source>
</evidence>
<keyword evidence="4" id="KW-0210">Decarboxylase</keyword>
<dbReference type="SUPFAM" id="SSF143968">
    <property type="entry name" value="UbiD C-terminal domain-like"/>
    <property type="match status" value="1"/>
</dbReference>
<dbReference type="EC" id="4.1.1.126" evidence="8"/>
<evidence type="ECO:0000259" key="13">
    <source>
        <dbReference type="Pfam" id="PF20696"/>
    </source>
</evidence>
<evidence type="ECO:0000256" key="3">
    <source>
        <dbReference type="ARBA" id="ARBA00022643"/>
    </source>
</evidence>
<feature type="domain" description="3-octaprenyl-4-hydroxybenzoate carboxy-lyase-like C-terminal" evidence="13">
    <location>
        <begin position="280"/>
        <end position="400"/>
    </location>
</feature>
<dbReference type="GO" id="GO:0005737">
    <property type="term" value="C:cytoplasm"/>
    <property type="evidence" value="ECO:0007669"/>
    <property type="project" value="TreeGrafter"/>
</dbReference>
<dbReference type="Gene3D" id="3.40.1670.10">
    <property type="entry name" value="UbiD C-terminal domain-like"/>
    <property type="match status" value="1"/>
</dbReference>
<evidence type="ECO:0000256" key="7">
    <source>
        <dbReference type="ARBA" id="ARBA00049583"/>
    </source>
</evidence>
<dbReference type="AlphaFoldDB" id="A0B7Q4"/>
<dbReference type="KEGG" id="mtp:Mthe_0940"/>
<keyword evidence="4" id="KW-0456">Lyase</keyword>
<keyword evidence="3" id="KW-0285">Flavoprotein</keyword>
<dbReference type="EMBL" id="CP000477">
    <property type="protein sequence ID" value="ABK14728.1"/>
    <property type="molecule type" value="Genomic_DNA"/>
</dbReference>